<dbReference type="OrthoDB" id="3122at10239"/>
<dbReference type="Proteomes" id="UP000033808">
    <property type="component" value="Segment"/>
</dbReference>
<proteinExistence type="predicted"/>
<dbReference type="EMBL" id="KJ749827">
    <property type="protein sequence ID" value="AID17693.1"/>
    <property type="molecule type" value="Genomic_DNA"/>
</dbReference>
<protein>
    <submittedName>
        <fullName evidence="1">Putative major capsid protein</fullName>
    </submittedName>
</protein>
<reference evidence="1 2" key="2">
    <citation type="journal article" date="2015" name="PLoS ONE">
        <title>Complete Genomic and Lysis-Cassette Characterization of the Novel Phage, KBNP1315, which Infects Avian Pathogenic Escherichia coli (APEC).</title>
        <authorList>
            <person name="Lee J.S."/>
            <person name="Jang H.B."/>
            <person name="Kim K.S."/>
            <person name="Kim T.H."/>
            <person name="Im S.P."/>
            <person name="Kim S.W."/>
            <person name="Lazarte J.M."/>
            <person name="Kim J.S."/>
            <person name="Jung T.S."/>
        </authorList>
    </citation>
    <scope>NUCLEOTIDE SEQUENCE [LARGE SCALE GENOMIC DNA]</scope>
</reference>
<reference evidence="2" key="1">
    <citation type="submission" date="2014-04" db="EMBL/GenBank/DDBJ databases">
        <title>Complete genome sequence of Escherichia coli phage ECBP5.</title>
        <authorList>
            <person name="Lee J.S."/>
            <person name="Jang H.B."/>
            <person name="Kim K.S."/>
            <person name="Kim T.H."/>
            <person name="Park S.B."/>
            <person name="Nho S.W."/>
            <person name="Yu J.E."/>
            <person name="Yu J.E."/>
            <person name="Im S.P."/>
            <person name="Kim S.W."/>
            <person name="Jung T.S."/>
        </authorList>
    </citation>
    <scope>NUCLEOTIDE SEQUENCE [LARGE SCALE GENOMIC DNA]</scope>
</reference>
<name>A0A0F6N5P2_9CAUD</name>
<organism evidence="1 2">
    <name type="scientific">Escherichia phage ECBP5</name>
    <dbReference type="NCBI Taxonomy" id="1498172"/>
    <lineage>
        <taxon>Viruses</taxon>
        <taxon>Duplodnaviria</taxon>
        <taxon>Heunggongvirae</taxon>
        <taxon>Uroviricota</taxon>
        <taxon>Caudoviricetes</taxon>
        <taxon>Autographivirales</taxon>
        <taxon>Gajwadongvirus</taxon>
        <taxon>Gajwadongvirus ECBP5</taxon>
    </lineage>
</organism>
<dbReference type="KEGG" id="vg:24620942"/>
<keyword evidence="2" id="KW-1185">Reference proteome</keyword>
<dbReference type="RefSeq" id="YP_009146410.1">
    <property type="nucleotide sequence ID" value="NC_027330.1"/>
</dbReference>
<accession>A0A0F6N5P2</accession>
<dbReference type="GeneID" id="24620942"/>
<evidence type="ECO:0000313" key="1">
    <source>
        <dbReference type="EMBL" id="AID17693.1"/>
    </source>
</evidence>
<gene>
    <name evidence="1" type="ORF">ECBP5_0039</name>
</gene>
<sequence length="370" mass="40923">MSSVNNLVNPAVSVSGEVDTLLIEKFDGQVKLAYKEMVNMMRYFDLKEVVGTNSVSNKYMGTTQVQGLAPGADVKGTQVEFDKNQLVIDTVVIARNNVGILADVQDDINTKGKLAVDQVEQLGMMEDRMLIQQIAYGAIKNTKTKRTKPRVRGHGFSVDIKVKAETMEYPNAVQASLEAVLEAMVKQNVPIQKIAAIMDWTYFNTLRDAERIVNATYTTASGTTINGFVLKSYNLPIIPTNQMPNKDRDQQDLDGNTSAHHLLSNANNGYRYDVLDSGDDRMDNVVAVLFGSEGLMVGRSISLQGKIWMNDNNKTWYIDSWMSEGAIPDRWEHLGVVRVVPDASASEDVAVRKRANRKVVPVTTTPLATS</sequence>
<evidence type="ECO:0000313" key="2">
    <source>
        <dbReference type="Proteomes" id="UP000033808"/>
    </source>
</evidence>